<dbReference type="Proteomes" id="UP000543005">
    <property type="component" value="Unassembled WGS sequence"/>
</dbReference>
<organism evidence="1 2">
    <name type="scientific">Listeria booriae</name>
    <dbReference type="NCBI Taxonomy" id="1552123"/>
    <lineage>
        <taxon>Bacteria</taxon>
        <taxon>Bacillati</taxon>
        <taxon>Bacillota</taxon>
        <taxon>Bacilli</taxon>
        <taxon>Bacillales</taxon>
        <taxon>Listeriaceae</taxon>
        <taxon>Listeria</taxon>
    </lineage>
</organism>
<protein>
    <recommendedName>
        <fullName evidence="3">Minor capsid protein</fullName>
    </recommendedName>
</protein>
<dbReference type="AlphaFoldDB" id="A0A842GAW3"/>
<proteinExistence type="predicted"/>
<dbReference type="InterPro" id="IPR024411">
    <property type="entry name" value="Tail_terminator_phage"/>
</dbReference>
<dbReference type="RefSeq" id="WP_185629528.1">
    <property type="nucleotide sequence ID" value="NZ_JAARNA010000006.1"/>
</dbReference>
<sequence>MSLRQSFFDAVDVHLTNNVAMFSELRLSDLDIDNSDIVFRYTPSPPGQKYFNQSKLKNFNFQIVLQHDSRLTAMNTIEAIAESLELSNGELVPEDGSFSLVMCQIYTEPAEVSKTDKNLYIWSAMFQAELSKN</sequence>
<comment type="caution">
    <text evidence="1">The sequence shown here is derived from an EMBL/GenBank/DDBJ whole genome shotgun (WGS) entry which is preliminary data.</text>
</comment>
<evidence type="ECO:0000313" key="2">
    <source>
        <dbReference type="Proteomes" id="UP000543005"/>
    </source>
</evidence>
<accession>A0A842GAW3</accession>
<dbReference type="EMBL" id="JAARZT010000020">
    <property type="protein sequence ID" value="MBC2293762.1"/>
    <property type="molecule type" value="Genomic_DNA"/>
</dbReference>
<dbReference type="Pfam" id="PF12691">
    <property type="entry name" value="Phage_tail_terminator_6"/>
    <property type="match status" value="1"/>
</dbReference>
<evidence type="ECO:0008006" key="3">
    <source>
        <dbReference type="Google" id="ProtNLM"/>
    </source>
</evidence>
<reference evidence="1 2" key="1">
    <citation type="submission" date="2020-03" db="EMBL/GenBank/DDBJ databases">
        <title>Soil Listeria distribution.</title>
        <authorList>
            <person name="Liao J."/>
            <person name="Wiedmann M."/>
        </authorList>
    </citation>
    <scope>NUCLEOTIDE SEQUENCE [LARGE SCALE GENOMIC DNA]</scope>
    <source>
        <strain evidence="1 2">FSL L7-0051</strain>
    </source>
</reference>
<gene>
    <name evidence="1" type="ORF">HCC36_11030</name>
</gene>
<evidence type="ECO:0000313" key="1">
    <source>
        <dbReference type="EMBL" id="MBC2293762.1"/>
    </source>
</evidence>
<name>A0A842GAW3_9LIST</name>